<dbReference type="CDD" id="cd00090">
    <property type="entry name" value="HTH_ARSR"/>
    <property type="match status" value="1"/>
</dbReference>
<sequence length="162" mass="18798">MEKYVNEIPLLVRNSIKALSDENRQGILIYLLKNNSKSFIEISKDLKMPKNNLSYHFKILIRYGLIYNFYDRNEFAEKYSFYEISKLGKRLITTLMNFIKPTLYMEEVDALFNTDESFISAEGLSYQTSSFIKGLTITAGNDLIGEKVNYKPFSKKEQIVAG</sequence>
<accession>A0A0F9GJ12</accession>
<comment type="caution">
    <text evidence="2">The sequence shown here is derived from an EMBL/GenBank/DDBJ whole genome shotgun (WGS) entry which is preliminary data.</text>
</comment>
<dbReference type="GO" id="GO:0003700">
    <property type="term" value="F:DNA-binding transcription factor activity"/>
    <property type="evidence" value="ECO:0007669"/>
    <property type="project" value="InterPro"/>
</dbReference>
<dbReference type="SMART" id="SM00418">
    <property type="entry name" value="HTH_ARSR"/>
    <property type="match status" value="1"/>
</dbReference>
<dbReference type="SUPFAM" id="SSF46785">
    <property type="entry name" value="Winged helix' DNA-binding domain"/>
    <property type="match status" value="1"/>
</dbReference>
<gene>
    <name evidence="2" type="ORF">LCGC14_1820810</name>
</gene>
<dbReference type="Pfam" id="PF01022">
    <property type="entry name" value="HTH_5"/>
    <property type="match status" value="1"/>
</dbReference>
<dbReference type="Gene3D" id="1.10.10.10">
    <property type="entry name" value="Winged helix-like DNA-binding domain superfamily/Winged helix DNA-binding domain"/>
    <property type="match status" value="1"/>
</dbReference>
<protein>
    <recommendedName>
        <fullName evidence="1">HTH arsR-type domain-containing protein</fullName>
    </recommendedName>
</protein>
<dbReference type="InterPro" id="IPR011991">
    <property type="entry name" value="ArsR-like_HTH"/>
</dbReference>
<reference evidence="2" key="1">
    <citation type="journal article" date="2015" name="Nature">
        <title>Complex archaea that bridge the gap between prokaryotes and eukaryotes.</title>
        <authorList>
            <person name="Spang A."/>
            <person name="Saw J.H."/>
            <person name="Jorgensen S.L."/>
            <person name="Zaremba-Niedzwiedzka K."/>
            <person name="Martijn J."/>
            <person name="Lind A.E."/>
            <person name="van Eijk R."/>
            <person name="Schleper C."/>
            <person name="Guy L."/>
            <person name="Ettema T.J."/>
        </authorList>
    </citation>
    <scope>NUCLEOTIDE SEQUENCE</scope>
</reference>
<dbReference type="AlphaFoldDB" id="A0A0F9GJ12"/>
<name>A0A0F9GJ12_9ZZZZ</name>
<dbReference type="InterPro" id="IPR001845">
    <property type="entry name" value="HTH_ArsR_DNA-bd_dom"/>
</dbReference>
<evidence type="ECO:0000259" key="1">
    <source>
        <dbReference type="SMART" id="SM00418"/>
    </source>
</evidence>
<dbReference type="InterPro" id="IPR036390">
    <property type="entry name" value="WH_DNA-bd_sf"/>
</dbReference>
<proteinExistence type="predicted"/>
<dbReference type="InterPro" id="IPR036388">
    <property type="entry name" value="WH-like_DNA-bd_sf"/>
</dbReference>
<dbReference type="EMBL" id="LAZR01017829">
    <property type="protein sequence ID" value="KKL98799.1"/>
    <property type="molecule type" value="Genomic_DNA"/>
</dbReference>
<evidence type="ECO:0000313" key="2">
    <source>
        <dbReference type="EMBL" id="KKL98799.1"/>
    </source>
</evidence>
<feature type="domain" description="HTH arsR-type" evidence="1">
    <location>
        <begin position="14"/>
        <end position="96"/>
    </location>
</feature>
<organism evidence="2">
    <name type="scientific">marine sediment metagenome</name>
    <dbReference type="NCBI Taxonomy" id="412755"/>
    <lineage>
        <taxon>unclassified sequences</taxon>
        <taxon>metagenomes</taxon>
        <taxon>ecological metagenomes</taxon>
    </lineage>
</organism>